<dbReference type="PANTHER" id="PTHR44051:SF8">
    <property type="entry name" value="GLUTATHIONE S-TRANSFERASE GSTA"/>
    <property type="match status" value="1"/>
</dbReference>
<dbReference type="AlphaFoldDB" id="A0AAV0SY31"/>
<comment type="caution">
    <text evidence="1">The sequence shown here is derived from an EMBL/GenBank/DDBJ whole genome shotgun (WGS) entry which is preliminary data.</text>
</comment>
<reference evidence="1" key="1">
    <citation type="submission" date="2022-12" db="EMBL/GenBank/DDBJ databases">
        <authorList>
            <person name="Webb A."/>
        </authorList>
    </citation>
    <scope>NUCLEOTIDE SEQUENCE</scope>
    <source>
        <strain evidence="1">Hp1</strain>
    </source>
</reference>
<dbReference type="PANTHER" id="PTHR44051">
    <property type="entry name" value="GLUTATHIONE S-TRANSFERASE-RELATED"/>
    <property type="match status" value="1"/>
</dbReference>
<evidence type="ECO:0000313" key="2">
    <source>
        <dbReference type="Proteomes" id="UP001162031"/>
    </source>
</evidence>
<dbReference type="InterPro" id="IPR036282">
    <property type="entry name" value="Glutathione-S-Trfase_C_sf"/>
</dbReference>
<dbReference type="Proteomes" id="UP001162031">
    <property type="component" value="Unassembled WGS sequence"/>
</dbReference>
<organism evidence="1 2">
    <name type="scientific">Hyaloperonospora brassicae</name>
    <name type="common">Brassica downy mildew</name>
    <name type="synonym">Peronospora brassicae</name>
    <dbReference type="NCBI Taxonomy" id="162125"/>
    <lineage>
        <taxon>Eukaryota</taxon>
        <taxon>Sar</taxon>
        <taxon>Stramenopiles</taxon>
        <taxon>Oomycota</taxon>
        <taxon>Peronosporomycetes</taxon>
        <taxon>Peronosporales</taxon>
        <taxon>Peronosporaceae</taxon>
        <taxon>Hyaloperonospora</taxon>
    </lineage>
</organism>
<gene>
    <name evidence="1" type="ORF">HBR001_LOCUS502</name>
</gene>
<accession>A0AAV0SY31</accession>
<evidence type="ECO:0008006" key="3">
    <source>
        <dbReference type="Google" id="ProtNLM"/>
    </source>
</evidence>
<dbReference type="EMBL" id="CANTFL010000068">
    <property type="protein sequence ID" value="CAI5710624.1"/>
    <property type="molecule type" value="Genomic_DNA"/>
</dbReference>
<dbReference type="SUPFAM" id="SSF47616">
    <property type="entry name" value="GST C-terminal domain-like"/>
    <property type="match status" value="1"/>
</dbReference>
<sequence>MSDTLRHPAVNMSQGRTIVYESSAILACLEKAYDEAPCMPRSPALYAVAQSRLHESNEILSVVGDLVVYLRRFPHEKRNVAVVNAKWASVKCELRLWETYLDGHQYLVDPNVPYLCDFTLFTNIAYAVRCDLQLGGLYLC</sequence>
<proteinExistence type="predicted"/>
<dbReference type="Gene3D" id="1.20.1050.10">
    <property type="match status" value="1"/>
</dbReference>
<protein>
    <recommendedName>
        <fullName evidence="3">GST N-terminal domain-containing protein</fullName>
    </recommendedName>
</protein>
<evidence type="ECO:0000313" key="1">
    <source>
        <dbReference type="EMBL" id="CAI5710624.1"/>
    </source>
</evidence>
<name>A0AAV0SY31_HYABA</name>
<keyword evidence="2" id="KW-1185">Reference proteome</keyword>